<dbReference type="InterPro" id="IPR058094">
    <property type="entry name" value="Ig-like_OmpL47-like"/>
</dbReference>
<proteinExistence type="predicted"/>
<gene>
    <name evidence="2" type="ORF">HMPREF9195_00103</name>
</gene>
<organism evidence="2 3">
    <name type="scientific">Treponema medium ATCC 700293</name>
    <dbReference type="NCBI Taxonomy" id="1125700"/>
    <lineage>
        <taxon>Bacteria</taxon>
        <taxon>Pseudomonadati</taxon>
        <taxon>Spirochaetota</taxon>
        <taxon>Spirochaetia</taxon>
        <taxon>Spirochaetales</taxon>
        <taxon>Treponemataceae</taxon>
        <taxon>Treponema</taxon>
    </lineage>
</organism>
<feature type="chain" id="PRO_5041671901" description="Cadherin domain-containing protein" evidence="1">
    <location>
        <begin position="20"/>
        <end position="346"/>
    </location>
</feature>
<evidence type="ECO:0000313" key="2">
    <source>
        <dbReference type="EMBL" id="EPF30090.1"/>
    </source>
</evidence>
<keyword evidence="1" id="KW-0732">Signal</keyword>
<accession>A0AA87THL0</accession>
<protein>
    <recommendedName>
        <fullName evidence="4">Cadherin domain-containing protein</fullName>
    </recommendedName>
</protein>
<dbReference type="EMBL" id="ATFE01000001">
    <property type="protein sequence ID" value="EPF30090.1"/>
    <property type="molecule type" value="Genomic_DNA"/>
</dbReference>
<dbReference type="AlphaFoldDB" id="A0AA87THL0"/>
<evidence type="ECO:0000256" key="1">
    <source>
        <dbReference type="SAM" id="SignalP"/>
    </source>
</evidence>
<evidence type="ECO:0000313" key="3">
    <source>
        <dbReference type="Proteomes" id="UP000014634"/>
    </source>
</evidence>
<dbReference type="NCBIfam" id="NF047446">
    <property type="entry name" value="barrel_OmpL47"/>
    <property type="match status" value="2"/>
</dbReference>
<comment type="caution">
    <text evidence="2">The sequence shown here is derived from an EMBL/GenBank/DDBJ whole genome shotgun (WGS) entry which is preliminary data.</text>
</comment>
<dbReference type="Proteomes" id="UP000014634">
    <property type="component" value="Unassembled WGS sequence"/>
</dbReference>
<evidence type="ECO:0008006" key="4">
    <source>
        <dbReference type="Google" id="ProtNLM"/>
    </source>
</evidence>
<feature type="signal peptide" evidence="1">
    <location>
        <begin position="1"/>
        <end position="19"/>
    </location>
</feature>
<sequence length="346" mass="38149">MKKSLFAAAFAALCFSVWAQVPETMSQDYQRAAMQYRNDDKYFVNSDVFFKLNSADKETGLDFVEFSLDGSSFMTYRNPFQILEEGKHDISYRGFDNSKNLEVAKTLSVIVDNTAPKTVLNTTEPLFYKGLAAYCSANTKWYISATDDLTGSGTAGAYIGTDLDALTLHGNGKEDEDAYYSVSEEGPAKIYYTAVDNVGNLAPISVTSVIVDTTAPTVFIENSDRLINKDDAYMIFPSDDVVDEEGRIIVSTKESVAFGATDELSGVDALYVKINDADYVKYIEPLHFSTDTVYNIDVKAIDNVGNVSEPVSYKFYVDKITPASDIEVIDREGNEPATWSIPADGQ</sequence>
<reference evidence="2 3" key="1">
    <citation type="submission" date="2013-04" db="EMBL/GenBank/DDBJ databases">
        <title>The Genome Sequence of Treponema medium ATCC 700293.</title>
        <authorList>
            <consortium name="The Broad Institute Genomics Platform"/>
            <person name="Earl A."/>
            <person name="Ward D."/>
            <person name="Feldgarden M."/>
            <person name="Gevers D."/>
            <person name="Leonetti C."/>
            <person name="Blanton J.M."/>
            <person name="Dewhirst F.E."/>
            <person name="Izard J."/>
            <person name="Walker B."/>
            <person name="Young S."/>
            <person name="Zeng Q."/>
            <person name="Gargeya S."/>
            <person name="Fitzgerald M."/>
            <person name="Haas B."/>
            <person name="Abouelleil A."/>
            <person name="Allen A.W."/>
            <person name="Alvarado L."/>
            <person name="Arachchi H.M."/>
            <person name="Berlin A.M."/>
            <person name="Chapman S.B."/>
            <person name="Gainer-Dewar J."/>
            <person name="Goldberg J."/>
            <person name="Griggs A."/>
            <person name="Gujja S."/>
            <person name="Hansen M."/>
            <person name="Howarth C."/>
            <person name="Imamovic A."/>
            <person name="Ireland A."/>
            <person name="Larimer J."/>
            <person name="McCowan C."/>
            <person name="Murphy C."/>
            <person name="Pearson M."/>
            <person name="Poon T.W."/>
            <person name="Priest M."/>
            <person name="Roberts A."/>
            <person name="Saif S."/>
            <person name="Shea T."/>
            <person name="Sisk P."/>
            <person name="Sykes S."/>
            <person name="Wortman J."/>
            <person name="Nusbaum C."/>
            <person name="Birren B."/>
        </authorList>
    </citation>
    <scope>NUCLEOTIDE SEQUENCE [LARGE SCALE GENOMIC DNA]</scope>
    <source>
        <strain evidence="2 3">ATCC 700293</strain>
    </source>
</reference>
<name>A0AA87THL0_TREMD</name>
<dbReference type="RefSeq" id="WP_016522181.1">
    <property type="nucleotide sequence ID" value="NZ_KE332517.1"/>
</dbReference>